<evidence type="ECO:0000313" key="2">
    <source>
        <dbReference type="Proteomes" id="UP000283509"/>
    </source>
</evidence>
<protein>
    <submittedName>
        <fullName evidence="1">Uncharacterized protein</fullName>
    </submittedName>
</protein>
<dbReference type="Proteomes" id="UP000283509">
    <property type="component" value="Unassembled WGS sequence"/>
</dbReference>
<dbReference type="InterPro" id="IPR051412">
    <property type="entry name" value="Formin_Homology_Diaphanous_sf"/>
</dbReference>
<accession>A0A423TI98</accession>
<dbReference type="EMBL" id="QCYY01001686">
    <property type="protein sequence ID" value="ROT76206.1"/>
    <property type="molecule type" value="Genomic_DNA"/>
</dbReference>
<reference evidence="1 2" key="1">
    <citation type="submission" date="2018-04" db="EMBL/GenBank/DDBJ databases">
        <authorList>
            <person name="Zhang X."/>
            <person name="Yuan J."/>
            <person name="Li F."/>
            <person name="Xiang J."/>
        </authorList>
    </citation>
    <scope>NUCLEOTIDE SEQUENCE [LARGE SCALE GENOMIC DNA]</scope>
    <source>
        <tissue evidence="1">Muscle</tissue>
    </source>
</reference>
<proteinExistence type="predicted"/>
<name>A0A423TI98_PENVA</name>
<evidence type="ECO:0000313" key="1">
    <source>
        <dbReference type="EMBL" id="ROT76206.1"/>
    </source>
</evidence>
<dbReference type="AlphaFoldDB" id="A0A423TI98"/>
<reference evidence="1 2" key="2">
    <citation type="submission" date="2019-01" db="EMBL/GenBank/DDBJ databases">
        <title>The decoding of complex shrimp genome reveals the adaptation for benthos swimmer, frequently molting mechanism and breeding impact on genome.</title>
        <authorList>
            <person name="Sun Y."/>
            <person name="Gao Y."/>
            <person name="Yu Y."/>
        </authorList>
    </citation>
    <scope>NUCLEOTIDE SEQUENCE [LARGE SCALE GENOMIC DNA]</scope>
    <source>
        <tissue evidence="1">Muscle</tissue>
    </source>
</reference>
<gene>
    <name evidence="1" type="ORF">C7M84_005274</name>
</gene>
<organism evidence="1 2">
    <name type="scientific">Penaeus vannamei</name>
    <name type="common">Whiteleg shrimp</name>
    <name type="synonym">Litopenaeus vannamei</name>
    <dbReference type="NCBI Taxonomy" id="6689"/>
    <lineage>
        <taxon>Eukaryota</taxon>
        <taxon>Metazoa</taxon>
        <taxon>Ecdysozoa</taxon>
        <taxon>Arthropoda</taxon>
        <taxon>Crustacea</taxon>
        <taxon>Multicrustacea</taxon>
        <taxon>Malacostraca</taxon>
        <taxon>Eumalacostraca</taxon>
        <taxon>Eucarida</taxon>
        <taxon>Decapoda</taxon>
        <taxon>Dendrobranchiata</taxon>
        <taxon>Penaeoidea</taxon>
        <taxon>Penaeidae</taxon>
        <taxon>Penaeus</taxon>
    </lineage>
</organism>
<comment type="caution">
    <text evidence="1">The sequence shown here is derived from an EMBL/GenBank/DDBJ whole genome shotgun (WGS) entry which is preliminary data.</text>
</comment>
<dbReference type="PANTHER" id="PTHR45691">
    <property type="entry name" value="PROTEIN DIAPHANOUS"/>
    <property type="match status" value="1"/>
</dbReference>
<sequence length="378" mass="42199">MLCAISYKAVPSTSLSYYREKCATSYMAITAIPFITRGNALFITRLLLPPPPPLKDAMRYFLQGCYFHLPPYNKERCATSYMAINSFITRANALSLTRLLLPPPSHIKRCDALSYKAVPSPPPHYKMLCAISYKAVPSTSLPYNKESYSLLPPYSSYSFSLLSPLPPHSPPPPPSPSPPLSLRHDFRQQRFRSDSVDISSPYSPYSLLYYPLFSLLPPLLSSISPTPPYYPLPLPLLPTPSFIIPFPSHSPPPTQRFVDLHLLLPPYSLLYHPLPSPPPPRDLPRQAAIPWTCTSLLPPYSLLYHPFPSPPLPVTYLVRQRFRGLAPPYYSLLPPLSSPSPLLPSRRDLPRQAAIPWTCTSLLLPTSLSSPSLSSPSP</sequence>
<dbReference type="GO" id="GO:0030041">
    <property type="term" value="P:actin filament polymerization"/>
    <property type="evidence" value="ECO:0007669"/>
    <property type="project" value="TreeGrafter"/>
</dbReference>
<dbReference type="PANTHER" id="PTHR45691:SF6">
    <property type="entry name" value="PROTEIN DIAPHANOUS"/>
    <property type="match status" value="1"/>
</dbReference>
<keyword evidence="2" id="KW-1185">Reference proteome</keyword>
<dbReference type="GO" id="GO:0005884">
    <property type="term" value="C:actin filament"/>
    <property type="evidence" value="ECO:0007669"/>
    <property type="project" value="TreeGrafter"/>
</dbReference>